<dbReference type="PANTHER" id="PTHR28620">
    <property type="entry name" value="CENTROMERE PROTEIN V"/>
    <property type="match status" value="1"/>
</dbReference>
<sequence length="129" mass="14550">MTIVHGGCHCGGVRFTAQVPIGSTLLHCNCSICAMTGFIHLIATHQQFELKSGESLLSSYRFNTGQANHLFCSQCGVKSFYQPRSHPDSWSINAHCLDDYDAARWQHQDFDGKHWEQAKDKLESNYENT</sequence>
<accession>A0ABV7JB20</accession>
<gene>
    <name evidence="5" type="ORF">ACFODZ_06360</name>
</gene>
<keyword evidence="2" id="KW-0479">Metal-binding</keyword>
<keyword evidence="3" id="KW-0862">Zinc</keyword>
<dbReference type="EMBL" id="JBHRTS010000003">
    <property type="protein sequence ID" value="MFC3193856.1"/>
    <property type="molecule type" value="Genomic_DNA"/>
</dbReference>
<dbReference type="RefSeq" id="WP_077411548.1">
    <property type="nucleotide sequence ID" value="NZ_JBHRTS010000003.1"/>
</dbReference>
<evidence type="ECO:0000313" key="5">
    <source>
        <dbReference type="EMBL" id="MFC3193856.1"/>
    </source>
</evidence>
<evidence type="ECO:0000259" key="4">
    <source>
        <dbReference type="PROSITE" id="PS51891"/>
    </source>
</evidence>
<comment type="similarity">
    <text evidence="1">Belongs to the Gfa family.</text>
</comment>
<dbReference type="Gene3D" id="2.170.150.70">
    <property type="match status" value="1"/>
</dbReference>
<dbReference type="Proteomes" id="UP001595533">
    <property type="component" value="Unassembled WGS sequence"/>
</dbReference>
<dbReference type="InterPro" id="IPR011057">
    <property type="entry name" value="Mss4-like_sf"/>
</dbReference>
<dbReference type="Pfam" id="PF04828">
    <property type="entry name" value="GFA"/>
    <property type="match status" value="1"/>
</dbReference>
<dbReference type="PROSITE" id="PS51891">
    <property type="entry name" value="CENP_V_GFA"/>
    <property type="match status" value="1"/>
</dbReference>
<name>A0ABV7JB20_9GAMM</name>
<proteinExistence type="inferred from homology"/>
<comment type="caution">
    <text evidence="5">The sequence shown here is derived from an EMBL/GenBank/DDBJ whole genome shotgun (WGS) entry which is preliminary data.</text>
</comment>
<evidence type="ECO:0000256" key="2">
    <source>
        <dbReference type="ARBA" id="ARBA00022723"/>
    </source>
</evidence>
<dbReference type="InterPro" id="IPR052355">
    <property type="entry name" value="CENP-V-like"/>
</dbReference>
<keyword evidence="6" id="KW-1185">Reference proteome</keyword>
<protein>
    <submittedName>
        <fullName evidence="5">GFA family protein</fullName>
    </submittedName>
</protein>
<evidence type="ECO:0000256" key="3">
    <source>
        <dbReference type="ARBA" id="ARBA00022833"/>
    </source>
</evidence>
<dbReference type="InterPro" id="IPR006913">
    <property type="entry name" value="CENP-V/GFA"/>
</dbReference>
<organism evidence="5 6">
    <name type="scientific">Marinicella sediminis</name>
    <dbReference type="NCBI Taxonomy" id="1792834"/>
    <lineage>
        <taxon>Bacteria</taxon>
        <taxon>Pseudomonadati</taxon>
        <taxon>Pseudomonadota</taxon>
        <taxon>Gammaproteobacteria</taxon>
        <taxon>Lysobacterales</taxon>
        <taxon>Marinicellaceae</taxon>
        <taxon>Marinicella</taxon>
    </lineage>
</organism>
<dbReference type="SUPFAM" id="SSF51316">
    <property type="entry name" value="Mss4-like"/>
    <property type="match status" value="1"/>
</dbReference>
<evidence type="ECO:0000313" key="6">
    <source>
        <dbReference type="Proteomes" id="UP001595533"/>
    </source>
</evidence>
<evidence type="ECO:0000256" key="1">
    <source>
        <dbReference type="ARBA" id="ARBA00005495"/>
    </source>
</evidence>
<reference evidence="6" key="1">
    <citation type="journal article" date="2019" name="Int. J. Syst. Evol. Microbiol.">
        <title>The Global Catalogue of Microorganisms (GCM) 10K type strain sequencing project: providing services to taxonomists for standard genome sequencing and annotation.</title>
        <authorList>
            <consortium name="The Broad Institute Genomics Platform"/>
            <consortium name="The Broad Institute Genome Sequencing Center for Infectious Disease"/>
            <person name="Wu L."/>
            <person name="Ma J."/>
        </authorList>
    </citation>
    <scope>NUCLEOTIDE SEQUENCE [LARGE SCALE GENOMIC DNA]</scope>
    <source>
        <strain evidence="6">KCTC 42953</strain>
    </source>
</reference>
<dbReference type="PANTHER" id="PTHR28620:SF1">
    <property type="entry name" value="CENP-V_GFA DOMAIN-CONTAINING PROTEIN"/>
    <property type="match status" value="1"/>
</dbReference>
<feature type="domain" description="CENP-V/GFA" evidence="4">
    <location>
        <begin position="4"/>
        <end position="116"/>
    </location>
</feature>